<organism evidence="1 2">
    <name type="scientific">Antarcticimicrobium sediminis</name>
    <dbReference type="NCBI Taxonomy" id="2546227"/>
    <lineage>
        <taxon>Bacteria</taxon>
        <taxon>Pseudomonadati</taxon>
        <taxon>Pseudomonadota</taxon>
        <taxon>Alphaproteobacteria</taxon>
        <taxon>Rhodobacterales</taxon>
        <taxon>Paracoccaceae</taxon>
        <taxon>Antarcticimicrobium</taxon>
    </lineage>
</organism>
<keyword evidence="2" id="KW-1185">Reference proteome</keyword>
<dbReference type="RefSeq" id="WP_132826928.1">
    <property type="nucleotide sequence ID" value="NZ_SMFP01000001.1"/>
</dbReference>
<comment type="caution">
    <text evidence="1">The sequence shown here is derived from an EMBL/GenBank/DDBJ whole genome shotgun (WGS) entry which is preliminary data.</text>
</comment>
<accession>A0A4R5F0E8</accession>
<reference evidence="1 2" key="1">
    <citation type="submission" date="2019-03" db="EMBL/GenBank/DDBJ databases">
        <authorList>
            <person name="Zhang S."/>
        </authorList>
    </citation>
    <scope>NUCLEOTIDE SEQUENCE [LARGE SCALE GENOMIC DNA]</scope>
    <source>
        <strain evidence="1 2">S4J41</strain>
    </source>
</reference>
<proteinExistence type="predicted"/>
<dbReference type="InterPro" id="IPR045384">
    <property type="entry name" value="DUF6527"/>
</dbReference>
<dbReference type="EMBL" id="SMFP01000001">
    <property type="protein sequence ID" value="TDE40938.1"/>
    <property type="molecule type" value="Genomic_DNA"/>
</dbReference>
<evidence type="ECO:0000313" key="1">
    <source>
        <dbReference type="EMBL" id="TDE40938.1"/>
    </source>
</evidence>
<name>A0A4R5F0E8_9RHOB</name>
<dbReference type="OrthoDB" id="8101392at2"/>
<protein>
    <submittedName>
        <fullName evidence="1">Uncharacterized protein</fullName>
    </submittedName>
</protein>
<sequence>MIRAIRYRDAQRFRQERLPGSTFFDLTQGSEEAAALWFYCPCGCGTPVRIPVGIRHKPAESPSWNWNGSLNDPTLSPSVNRIDCGWHGWLIDGYWQAC</sequence>
<gene>
    <name evidence="1" type="ORF">E1B25_01620</name>
</gene>
<evidence type="ECO:0000313" key="2">
    <source>
        <dbReference type="Proteomes" id="UP000294662"/>
    </source>
</evidence>
<dbReference type="Proteomes" id="UP000294662">
    <property type="component" value="Unassembled WGS sequence"/>
</dbReference>
<dbReference type="Pfam" id="PF20137">
    <property type="entry name" value="BubE"/>
    <property type="match status" value="1"/>
</dbReference>
<dbReference type="AlphaFoldDB" id="A0A4R5F0E8"/>